<name>A0A4R4YL15_9PSEU</name>
<dbReference type="AlphaFoldDB" id="A0A4R4YL15"/>
<dbReference type="Gene3D" id="1.10.1200.10">
    <property type="entry name" value="ACP-like"/>
    <property type="match status" value="1"/>
</dbReference>
<keyword evidence="6" id="KW-1185">Reference proteome</keyword>
<dbReference type="FunFam" id="1.10.1200.10:FF:000005">
    <property type="entry name" value="Nonribosomal peptide synthetase 1"/>
    <property type="match status" value="1"/>
</dbReference>
<evidence type="ECO:0000313" key="6">
    <source>
        <dbReference type="Proteomes" id="UP000294947"/>
    </source>
</evidence>
<dbReference type="Pfam" id="PF07993">
    <property type="entry name" value="NAD_binding_4"/>
    <property type="match status" value="1"/>
</dbReference>
<sequence>MKTGATDPLAVARAPGFRAALRAFARERLPGAMVPGRIEVGGRFPDGLTGTAYAAPTGPVEARLVGIWQDVLGVHRVGVADDFFDLGGTSLTAAALLDRVRDECGVEIGPHELYAGPVIAELARLVGEEAVPSDRSRGIDPDALAAEALLPDDVRPGRVAEPVAPFRNVVLTGATGFVGAFLLRDVLDRSDADVHVVVRAGDRDGAVNRVRKNLAAYGLWRRADARRLVGIPADLSRPYLGLDRPAYEELARRADLVLHSGAGTSAVLSYRQLKTTNVLGTLEVLRLACRGRVKPVHYVSSLEVFPDALGVRPFGEAEPPDVDGVISGRAQTKWVADRLVAQAGRRGLPVAIHRPGQVVGGRATGACPPELFLCAWLKGCIQLGSAPELDLFVDAVPVDFVAASIARIALSGTGLGRAHHLPGAPPVRWAELVDLLSDSGYRVSRKPYGEWRRDLRVAVEAGAENALLPFLPLLGEEGPAPDLPLRRVGHPFEADRAGGSETAPPVGVSELISSCLDYLVAIGNLEPPMAAG</sequence>
<comment type="caution">
    <text evidence="5">The sequence shown here is derived from an EMBL/GenBank/DDBJ whole genome shotgun (WGS) entry which is preliminary data.</text>
</comment>
<organism evidence="5 6">
    <name type="scientific">Saccharopolyspora elongata</name>
    <dbReference type="NCBI Taxonomy" id="2530387"/>
    <lineage>
        <taxon>Bacteria</taxon>
        <taxon>Bacillati</taxon>
        <taxon>Actinomycetota</taxon>
        <taxon>Actinomycetes</taxon>
        <taxon>Pseudonocardiales</taxon>
        <taxon>Pseudonocardiaceae</taxon>
        <taxon>Saccharopolyspora</taxon>
    </lineage>
</organism>
<dbReference type="PANTHER" id="PTHR44845">
    <property type="entry name" value="CARRIER DOMAIN-CONTAINING PROTEIN"/>
    <property type="match status" value="1"/>
</dbReference>
<dbReference type="NCBIfam" id="TIGR01746">
    <property type="entry name" value="Thioester-redct"/>
    <property type="match status" value="1"/>
</dbReference>
<dbReference type="InterPro" id="IPR036291">
    <property type="entry name" value="NAD(P)-bd_dom_sf"/>
</dbReference>
<evidence type="ECO:0000256" key="3">
    <source>
        <dbReference type="ARBA" id="ARBA00022553"/>
    </source>
</evidence>
<dbReference type="Gene3D" id="3.40.50.720">
    <property type="entry name" value="NAD(P)-binding Rossmann-like Domain"/>
    <property type="match status" value="1"/>
</dbReference>
<dbReference type="PANTHER" id="PTHR44845:SF6">
    <property type="entry name" value="BETA-ALANINE-ACTIVATING ENZYME"/>
    <property type="match status" value="1"/>
</dbReference>
<proteinExistence type="predicted"/>
<dbReference type="SMART" id="SM00823">
    <property type="entry name" value="PKS_PP"/>
    <property type="match status" value="1"/>
</dbReference>
<dbReference type="EMBL" id="SMKW01000035">
    <property type="protein sequence ID" value="TDD44132.1"/>
    <property type="molecule type" value="Genomic_DNA"/>
</dbReference>
<dbReference type="SUPFAM" id="SSF47336">
    <property type="entry name" value="ACP-like"/>
    <property type="match status" value="1"/>
</dbReference>
<evidence type="ECO:0000313" key="5">
    <source>
        <dbReference type="EMBL" id="TDD44132.1"/>
    </source>
</evidence>
<dbReference type="GO" id="GO:0031177">
    <property type="term" value="F:phosphopantetheine binding"/>
    <property type="evidence" value="ECO:0007669"/>
    <property type="project" value="InterPro"/>
</dbReference>
<dbReference type="InterPro" id="IPR036736">
    <property type="entry name" value="ACP-like_sf"/>
</dbReference>
<dbReference type="SUPFAM" id="SSF51735">
    <property type="entry name" value="NAD(P)-binding Rossmann-fold domains"/>
    <property type="match status" value="1"/>
</dbReference>
<evidence type="ECO:0000256" key="2">
    <source>
        <dbReference type="ARBA" id="ARBA00022450"/>
    </source>
</evidence>
<gene>
    <name evidence="5" type="ORF">E1288_24990</name>
</gene>
<dbReference type="RefSeq" id="WP_132489069.1">
    <property type="nucleotide sequence ID" value="NZ_SMKW01000035.1"/>
</dbReference>
<reference evidence="5 6" key="1">
    <citation type="submission" date="2019-03" db="EMBL/GenBank/DDBJ databases">
        <title>Draft genome sequences of novel Actinobacteria.</title>
        <authorList>
            <person name="Sahin N."/>
            <person name="Ay H."/>
            <person name="Saygin H."/>
        </authorList>
    </citation>
    <scope>NUCLEOTIDE SEQUENCE [LARGE SCALE GENOMIC DNA]</scope>
    <source>
        <strain evidence="5 6">7K502</strain>
    </source>
</reference>
<dbReference type="PROSITE" id="PS50075">
    <property type="entry name" value="CARRIER"/>
    <property type="match status" value="1"/>
</dbReference>
<dbReference type="Proteomes" id="UP000294947">
    <property type="component" value="Unassembled WGS sequence"/>
</dbReference>
<keyword evidence="2" id="KW-0596">Phosphopantetheine</keyword>
<evidence type="ECO:0000256" key="1">
    <source>
        <dbReference type="ARBA" id="ARBA00001957"/>
    </source>
</evidence>
<dbReference type="Pfam" id="PF00550">
    <property type="entry name" value="PP-binding"/>
    <property type="match status" value="1"/>
</dbReference>
<dbReference type="OrthoDB" id="2472181at2"/>
<accession>A0A4R4YL15</accession>
<dbReference type="InterPro" id="IPR020806">
    <property type="entry name" value="PKS_PP-bd"/>
</dbReference>
<protein>
    <submittedName>
        <fullName evidence="5">NAD-dependent epimerase/dehydratase family protein</fullName>
    </submittedName>
</protein>
<dbReference type="CDD" id="cd05235">
    <property type="entry name" value="SDR_e1"/>
    <property type="match status" value="1"/>
</dbReference>
<comment type="cofactor">
    <cofactor evidence="1">
        <name>pantetheine 4'-phosphate</name>
        <dbReference type="ChEBI" id="CHEBI:47942"/>
    </cofactor>
</comment>
<keyword evidence="3" id="KW-0597">Phosphoprotein</keyword>
<evidence type="ECO:0000259" key="4">
    <source>
        <dbReference type="PROSITE" id="PS50075"/>
    </source>
</evidence>
<feature type="domain" description="Carrier" evidence="4">
    <location>
        <begin position="55"/>
        <end position="130"/>
    </location>
</feature>
<dbReference type="InterPro" id="IPR013120">
    <property type="entry name" value="FAR_NAD-bd"/>
</dbReference>
<dbReference type="InterPro" id="IPR009081">
    <property type="entry name" value="PP-bd_ACP"/>
</dbReference>
<dbReference type="InterPro" id="IPR010080">
    <property type="entry name" value="Thioester_reductase-like_dom"/>
</dbReference>